<dbReference type="PRINTS" id="PR00127">
    <property type="entry name" value="CLPPROTEASEP"/>
</dbReference>
<dbReference type="Pfam" id="PF00574">
    <property type="entry name" value="CLP_protease"/>
    <property type="match status" value="1"/>
</dbReference>
<reference evidence="2" key="1">
    <citation type="journal article" date="2017" name="Science">
        <title>Giant viruses with an expanded complement of translation system components.</title>
        <authorList>
            <person name="Schulz F."/>
            <person name="Yutin N."/>
            <person name="Ivanova N.N."/>
            <person name="Ortega D.R."/>
            <person name="Lee T.K."/>
            <person name="Vierheilig J."/>
            <person name="Daims H."/>
            <person name="Horn M."/>
            <person name="Wagner M."/>
            <person name="Jensen G.J."/>
            <person name="Kyrpides N.C."/>
            <person name="Koonin E.V."/>
            <person name="Woyke T."/>
        </authorList>
    </citation>
    <scope>NUCLEOTIDE SEQUENCE</scope>
    <source>
        <strain evidence="2">KNV1</strain>
    </source>
</reference>
<dbReference type="Gene3D" id="3.90.226.10">
    <property type="entry name" value="2-enoyl-CoA Hydratase, Chain A, domain 1"/>
    <property type="match status" value="1"/>
</dbReference>
<dbReference type="InterPro" id="IPR029045">
    <property type="entry name" value="ClpP/crotonase-like_dom_sf"/>
</dbReference>
<dbReference type="PANTHER" id="PTHR10381:SF11">
    <property type="entry name" value="ATP-DEPENDENT CLP PROTEASE PROTEOLYTIC SUBUNIT, MITOCHONDRIAL"/>
    <property type="match status" value="1"/>
</dbReference>
<dbReference type="EMBL" id="KY684109">
    <property type="protein sequence ID" value="ARF11570.1"/>
    <property type="molecule type" value="Genomic_DNA"/>
</dbReference>
<dbReference type="GO" id="GO:0009368">
    <property type="term" value="C:endopeptidase Clp complex"/>
    <property type="evidence" value="ECO:0007669"/>
    <property type="project" value="TreeGrafter"/>
</dbReference>
<keyword evidence="2" id="KW-0645">Protease</keyword>
<dbReference type="SUPFAM" id="SSF52096">
    <property type="entry name" value="ClpP/crotonase"/>
    <property type="match status" value="1"/>
</dbReference>
<dbReference type="GO" id="GO:0004176">
    <property type="term" value="F:ATP-dependent peptidase activity"/>
    <property type="evidence" value="ECO:0007669"/>
    <property type="project" value="InterPro"/>
</dbReference>
<accession>A0A1V0SIM7</accession>
<dbReference type="GO" id="GO:0004252">
    <property type="term" value="F:serine-type endopeptidase activity"/>
    <property type="evidence" value="ECO:0007669"/>
    <property type="project" value="InterPro"/>
</dbReference>
<keyword evidence="2" id="KW-0378">Hydrolase</keyword>
<name>A0A1V0SIM7_9VIRU</name>
<gene>
    <name evidence="2" type="ORF">Klosneuvirus_2_6</name>
</gene>
<protein>
    <submittedName>
        <fullName evidence="2">Clp protease</fullName>
    </submittedName>
</protein>
<dbReference type="GO" id="GO:0051117">
    <property type="term" value="F:ATPase binding"/>
    <property type="evidence" value="ECO:0007669"/>
    <property type="project" value="TreeGrafter"/>
</dbReference>
<sequence length="274" mass="31177">MRTMKTLVLLALILCGLAIADHTIPTQESDIKLVELTENNFVAIRGQIDESTASRFISDVMKLKSNRIYVYLTTPGGSVISGMTIVQTINTLQASGKEFVCIADRAASMGFVIFQSCAQRYVMEHSIIMQHQVSLGIEGQYEQVKSYLKLIESLDKKMTLRQAKKLGLTPEEFHTRVQHDWWLHGEDILDHGAADEVVNVICDFDTTKTYDIKKYTFFGEIDLQFSLCPLIHNPTNIKFKNMNGEGLIDNVKQKEIINDLVDEYTKFDFSVKYF</sequence>
<dbReference type="InterPro" id="IPR001907">
    <property type="entry name" value="ClpP"/>
</dbReference>
<comment type="similarity">
    <text evidence="1">Belongs to the peptidase S14 family.</text>
</comment>
<evidence type="ECO:0000313" key="2">
    <source>
        <dbReference type="EMBL" id="ARF11570.1"/>
    </source>
</evidence>
<proteinExistence type="inferred from homology"/>
<dbReference type="PANTHER" id="PTHR10381">
    <property type="entry name" value="ATP-DEPENDENT CLP PROTEASE PROTEOLYTIC SUBUNIT"/>
    <property type="match status" value="1"/>
</dbReference>
<evidence type="ECO:0000256" key="1">
    <source>
        <dbReference type="ARBA" id="ARBA00007039"/>
    </source>
</evidence>
<dbReference type="GO" id="GO:0006515">
    <property type="term" value="P:protein quality control for misfolded or incompletely synthesized proteins"/>
    <property type="evidence" value="ECO:0007669"/>
    <property type="project" value="TreeGrafter"/>
</dbReference>
<organism evidence="2">
    <name type="scientific">Klosneuvirus KNV1</name>
    <dbReference type="NCBI Taxonomy" id="1977640"/>
    <lineage>
        <taxon>Viruses</taxon>
        <taxon>Varidnaviria</taxon>
        <taxon>Bamfordvirae</taxon>
        <taxon>Nucleocytoviricota</taxon>
        <taxon>Megaviricetes</taxon>
        <taxon>Imitervirales</taxon>
        <taxon>Mimiviridae</taxon>
        <taxon>Klosneuvirinae</taxon>
        <taxon>Klosneuvirus</taxon>
    </lineage>
</organism>
<dbReference type="InterPro" id="IPR023562">
    <property type="entry name" value="ClpP/TepA"/>
</dbReference>